<evidence type="ECO:0000313" key="2">
    <source>
        <dbReference type="Proteomes" id="UP000593576"/>
    </source>
</evidence>
<keyword evidence="2" id="KW-1185">Reference proteome</keyword>
<dbReference type="Proteomes" id="UP000593576">
    <property type="component" value="Unassembled WGS sequence"/>
</dbReference>
<gene>
    <name evidence="1" type="ORF">Goshw_029463</name>
</gene>
<dbReference type="AlphaFoldDB" id="A0A7J9LCS6"/>
<evidence type="ECO:0000313" key="1">
    <source>
        <dbReference type="EMBL" id="MBA0856501.1"/>
    </source>
</evidence>
<comment type="caution">
    <text evidence="1">The sequence shown here is derived from an EMBL/GenBank/DDBJ whole genome shotgun (WGS) entry which is preliminary data.</text>
</comment>
<reference evidence="1 2" key="1">
    <citation type="journal article" date="2019" name="Genome Biol. Evol.">
        <title>Insights into the evolution of the New World diploid cottons (Gossypium, subgenus Houzingenia) based on genome sequencing.</title>
        <authorList>
            <person name="Grover C.E."/>
            <person name="Arick M.A. 2nd"/>
            <person name="Thrash A."/>
            <person name="Conover J.L."/>
            <person name="Sanders W.S."/>
            <person name="Peterson D.G."/>
            <person name="Frelichowski J.E."/>
            <person name="Scheffler J.A."/>
            <person name="Scheffler B.E."/>
            <person name="Wendel J.F."/>
        </authorList>
    </citation>
    <scope>NUCLEOTIDE SEQUENCE [LARGE SCALE GENOMIC DNA]</scope>
    <source>
        <strain evidence="1">1</strain>
        <tissue evidence="1">Leaf</tissue>
    </source>
</reference>
<name>A0A7J9LCS6_GOSSC</name>
<organism evidence="1 2">
    <name type="scientific">Gossypium schwendimanii</name>
    <name type="common">Cotton</name>
    <dbReference type="NCBI Taxonomy" id="34291"/>
    <lineage>
        <taxon>Eukaryota</taxon>
        <taxon>Viridiplantae</taxon>
        <taxon>Streptophyta</taxon>
        <taxon>Embryophyta</taxon>
        <taxon>Tracheophyta</taxon>
        <taxon>Spermatophyta</taxon>
        <taxon>Magnoliopsida</taxon>
        <taxon>eudicotyledons</taxon>
        <taxon>Gunneridae</taxon>
        <taxon>Pentapetalae</taxon>
        <taxon>rosids</taxon>
        <taxon>malvids</taxon>
        <taxon>Malvales</taxon>
        <taxon>Malvaceae</taxon>
        <taxon>Malvoideae</taxon>
        <taxon>Gossypium</taxon>
    </lineage>
</organism>
<proteinExistence type="predicted"/>
<dbReference type="EMBL" id="JABFAF010000005">
    <property type="protein sequence ID" value="MBA0856501.1"/>
    <property type="molecule type" value="Genomic_DNA"/>
</dbReference>
<protein>
    <submittedName>
        <fullName evidence="1">Uncharacterized protein</fullName>
    </submittedName>
</protein>
<sequence>MYRNVVDVVDVEPIEGSLIRFFVARVGSALTVHGCTVTHQGEVVPPSPKGDQYDIGYGFKPYQGQGARVPLMGDGHSDLPIDFPELVISGFGTQVWVFRVGQVQVADCVRLNRVGRFGLIKLGPQV</sequence>
<accession>A0A7J9LCS6</accession>